<name>A0ABY7XGZ9_9BACL</name>
<proteinExistence type="predicted"/>
<organism evidence="2 3">
    <name type="scientific">Paenibacillus urinalis</name>
    <dbReference type="NCBI Taxonomy" id="521520"/>
    <lineage>
        <taxon>Bacteria</taxon>
        <taxon>Bacillati</taxon>
        <taxon>Bacillota</taxon>
        <taxon>Bacilli</taxon>
        <taxon>Bacillales</taxon>
        <taxon>Paenibacillaceae</taxon>
        <taxon>Paenibacillus</taxon>
    </lineage>
</organism>
<keyword evidence="3" id="KW-1185">Reference proteome</keyword>
<protein>
    <recommendedName>
        <fullName evidence="4">Transposase</fullName>
    </recommendedName>
</protein>
<keyword evidence="2" id="KW-0614">Plasmid</keyword>
<feature type="compositionally biased region" description="Basic and acidic residues" evidence="1">
    <location>
        <begin position="77"/>
        <end position="87"/>
    </location>
</feature>
<evidence type="ECO:0008006" key="4">
    <source>
        <dbReference type="Google" id="ProtNLM"/>
    </source>
</evidence>
<dbReference type="RefSeq" id="WP_274338651.1">
    <property type="nucleotide sequence ID" value="NZ_CP118109.1"/>
</dbReference>
<dbReference type="EMBL" id="CP118109">
    <property type="protein sequence ID" value="WDI05029.1"/>
    <property type="molecule type" value="Genomic_DNA"/>
</dbReference>
<feature type="region of interest" description="Disordered" evidence="1">
    <location>
        <begin position="77"/>
        <end position="96"/>
    </location>
</feature>
<evidence type="ECO:0000313" key="3">
    <source>
        <dbReference type="Proteomes" id="UP001221519"/>
    </source>
</evidence>
<evidence type="ECO:0000256" key="1">
    <source>
        <dbReference type="SAM" id="MobiDB-lite"/>
    </source>
</evidence>
<geneLocation type="plasmid" evidence="2 3">
    <name>unnamed1</name>
</geneLocation>
<accession>A0ABY7XGZ9</accession>
<reference evidence="2 3" key="1">
    <citation type="submission" date="2023-02" db="EMBL/GenBank/DDBJ databases">
        <title>Pathogen: clinical or host-associated sample.</title>
        <authorList>
            <person name="Hergert J."/>
            <person name="Casey R."/>
            <person name="Wagner J."/>
            <person name="Young E.L."/>
            <person name="Oakeson K.F."/>
        </authorList>
    </citation>
    <scope>NUCLEOTIDE SEQUENCE [LARGE SCALE GENOMIC DNA]</scope>
    <source>
        <strain evidence="2 3">2022CK-00829</strain>
        <plasmid evidence="2 3">unnamed1</plasmid>
    </source>
</reference>
<gene>
    <name evidence="2" type="ORF">PUW25_26025</name>
</gene>
<dbReference type="Proteomes" id="UP001221519">
    <property type="component" value="Plasmid unnamed1"/>
</dbReference>
<evidence type="ECO:0000313" key="2">
    <source>
        <dbReference type="EMBL" id="WDI05029.1"/>
    </source>
</evidence>
<sequence length="96" mass="10386">MSMQKKLEAARLEGYKAGFEAGLKDSASQKEIQTSFLNGIKVGADAANEAWSSAVQNAPGVGPKTMKKIYDQAEKEHKERKVEREMLAKSSVAKGA</sequence>